<comment type="function">
    <text evidence="9">Part of the tripartite ATP-independent periplasmic (TRAP) transport system.</text>
</comment>
<dbReference type="PANTHER" id="PTHR35011">
    <property type="entry name" value="2,3-DIKETO-L-GULONATE TRAP TRANSPORTER SMALL PERMEASE PROTEIN YIAM"/>
    <property type="match status" value="1"/>
</dbReference>
<keyword evidence="6 9" id="KW-1133">Transmembrane helix</keyword>
<gene>
    <name evidence="11" type="ORF">GCM10017056_08000</name>
</gene>
<dbReference type="GO" id="GO:0022857">
    <property type="term" value="F:transmembrane transporter activity"/>
    <property type="evidence" value="ECO:0007669"/>
    <property type="project" value="UniProtKB-UniRule"/>
</dbReference>
<keyword evidence="3" id="KW-1003">Cell membrane</keyword>
<keyword evidence="4 9" id="KW-0997">Cell inner membrane</keyword>
<name>A0A8J3M4E8_9RHOB</name>
<comment type="similarity">
    <text evidence="8 9">Belongs to the TRAP transporter small permease family.</text>
</comment>
<evidence type="ECO:0000313" key="12">
    <source>
        <dbReference type="Proteomes" id="UP000626220"/>
    </source>
</evidence>
<feature type="transmembrane region" description="Helical" evidence="9">
    <location>
        <begin position="146"/>
        <end position="168"/>
    </location>
</feature>
<feature type="transmembrane region" description="Helical" evidence="9">
    <location>
        <begin position="92"/>
        <end position="114"/>
    </location>
</feature>
<evidence type="ECO:0000256" key="8">
    <source>
        <dbReference type="ARBA" id="ARBA00038436"/>
    </source>
</evidence>
<reference evidence="11" key="1">
    <citation type="journal article" date="2014" name="Int. J. Syst. Evol. Microbiol.">
        <title>Complete genome sequence of Corynebacterium casei LMG S-19264T (=DSM 44701T), isolated from a smear-ripened cheese.</title>
        <authorList>
            <consortium name="US DOE Joint Genome Institute (JGI-PGF)"/>
            <person name="Walter F."/>
            <person name="Albersmeier A."/>
            <person name="Kalinowski J."/>
            <person name="Ruckert C."/>
        </authorList>
    </citation>
    <scope>NUCLEOTIDE SEQUENCE</scope>
    <source>
        <strain evidence="11">KCTC 42650</strain>
    </source>
</reference>
<comment type="subunit">
    <text evidence="9">The complex comprises the extracytoplasmic solute receptor protein and the two transmembrane proteins.</text>
</comment>
<dbReference type="Pfam" id="PF04290">
    <property type="entry name" value="DctQ"/>
    <property type="match status" value="1"/>
</dbReference>
<evidence type="ECO:0000256" key="1">
    <source>
        <dbReference type="ARBA" id="ARBA00004429"/>
    </source>
</evidence>
<dbReference type="GO" id="GO:0015740">
    <property type="term" value="P:C4-dicarboxylate transport"/>
    <property type="evidence" value="ECO:0007669"/>
    <property type="project" value="TreeGrafter"/>
</dbReference>
<dbReference type="PANTHER" id="PTHR35011:SF2">
    <property type="entry name" value="2,3-DIKETO-L-GULONATE TRAP TRANSPORTER SMALL PERMEASE PROTEIN YIAM"/>
    <property type="match status" value="1"/>
</dbReference>
<accession>A0A8J3M4E8</accession>
<protein>
    <recommendedName>
        <fullName evidence="9">TRAP transporter small permease protein</fullName>
    </recommendedName>
</protein>
<feature type="domain" description="Tripartite ATP-independent periplasmic transporters DctQ component" evidence="10">
    <location>
        <begin position="30"/>
        <end position="171"/>
    </location>
</feature>
<evidence type="ECO:0000259" key="10">
    <source>
        <dbReference type="Pfam" id="PF04290"/>
    </source>
</evidence>
<dbReference type="EMBL" id="BNCJ01000001">
    <property type="protein sequence ID" value="GHF38446.1"/>
    <property type="molecule type" value="Genomic_DNA"/>
</dbReference>
<dbReference type="InterPro" id="IPR007387">
    <property type="entry name" value="TRAP_DctQ"/>
</dbReference>
<comment type="subcellular location">
    <subcellularLocation>
        <location evidence="1 9">Cell inner membrane</location>
        <topology evidence="1 9">Multi-pass membrane protein</topology>
    </subcellularLocation>
</comment>
<dbReference type="AlphaFoldDB" id="A0A8J3M4E8"/>
<reference evidence="11" key="2">
    <citation type="submission" date="2020-09" db="EMBL/GenBank/DDBJ databases">
        <authorList>
            <person name="Sun Q."/>
            <person name="Kim S."/>
        </authorList>
    </citation>
    <scope>NUCLEOTIDE SEQUENCE</scope>
    <source>
        <strain evidence="11">KCTC 42650</strain>
    </source>
</reference>
<evidence type="ECO:0000256" key="9">
    <source>
        <dbReference type="RuleBase" id="RU369079"/>
    </source>
</evidence>
<keyword evidence="12" id="KW-1185">Reference proteome</keyword>
<dbReference type="Proteomes" id="UP000626220">
    <property type="component" value="Unassembled WGS sequence"/>
</dbReference>
<dbReference type="GO" id="GO:0005886">
    <property type="term" value="C:plasma membrane"/>
    <property type="evidence" value="ECO:0007669"/>
    <property type="project" value="UniProtKB-SubCell"/>
</dbReference>
<keyword evidence="2 9" id="KW-0813">Transport</keyword>
<evidence type="ECO:0000256" key="7">
    <source>
        <dbReference type="ARBA" id="ARBA00023136"/>
    </source>
</evidence>
<sequence length="191" mass="21362">MSDRTGALSRLVTWYVRLIRFLAGLCMALIVAVMIAQVFYRYVLGGSLIWAEELCRYLLIWQTFLVLGLAYSRGEFVSLDFLPSSLAPRGRWILRAVMAVPVIIFLIVLAWYGYDFASRFDRQTIPAIDFIWTSLTGSALGLSIKWVYVSVTVGLALMAAHVVADLVVTFRRQFVENAPDTPSTPNTEAAA</sequence>
<comment type="caution">
    <text evidence="11">The sequence shown here is derived from an EMBL/GenBank/DDBJ whole genome shotgun (WGS) entry which is preliminary data.</text>
</comment>
<evidence type="ECO:0000256" key="5">
    <source>
        <dbReference type="ARBA" id="ARBA00022692"/>
    </source>
</evidence>
<dbReference type="RefSeq" id="WP_189678730.1">
    <property type="nucleotide sequence ID" value="NZ_BNCJ01000001.1"/>
</dbReference>
<organism evidence="11 12">
    <name type="scientific">Seohaeicola zhoushanensis</name>
    <dbReference type="NCBI Taxonomy" id="1569283"/>
    <lineage>
        <taxon>Bacteria</taxon>
        <taxon>Pseudomonadati</taxon>
        <taxon>Pseudomonadota</taxon>
        <taxon>Alphaproteobacteria</taxon>
        <taxon>Rhodobacterales</taxon>
        <taxon>Roseobacteraceae</taxon>
        <taxon>Seohaeicola</taxon>
    </lineage>
</organism>
<dbReference type="InterPro" id="IPR055348">
    <property type="entry name" value="DctQ"/>
</dbReference>
<evidence type="ECO:0000256" key="2">
    <source>
        <dbReference type="ARBA" id="ARBA00022448"/>
    </source>
</evidence>
<keyword evidence="7 9" id="KW-0472">Membrane</keyword>
<evidence type="ECO:0000256" key="4">
    <source>
        <dbReference type="ARBA" id="ARBA00022519"/>
    </source>
</evidence>
<keyword evidence="5 9" id="KW-0812">Transmembrane</keyword>
<proteinExistence type="inferred from homology"/>
<evidence type="ECO:0000256" key="3">
    <source>
        <dbReference type="ARBA" id="ARBA00022475"/>
    </source>
</evidence>
<evidence type="ECO:0000313" key="11">
    <source>
        <dbReference type="EMBL" id="GHF38446.1"/>
    </source>
</evidence>
<feature type="transmembrane region" description="Helical" evidence="9">
    <location>
        <begin position="21"/>
        <end position="42"/>
    </location>
</feature>
<feature type="transmembrane region" description="Helical" evidence="9">
    <location>
        <begin position="54"/>
        <end position="71"/>
    </location>
</feature>
<evidence type="ECO:0000256" key="6">
    <source>
        <dbReference type="ARBA" id="ARBA00022989"/>
    </source>
</evidence>